<sequence length="39" mass="4229">MGLSLDELAESLELPEEIIAARLQGLGLEISPETQLSFD</sequence>
<name>W6JXE1_9MICO</name>
<keyword evidence="2" id="KW-1185">Reference proteome</keyword>
<dbReference type="AlphaFoldDB" id="W6JXE1"/>
<dbReference type="EMBL" id="CAJA01000251">
    <property type="protein sequence ID" value="CCH73777.1"/>
    <property type="molecule type" value="Genomic_DNA"/>
</dbReference>
<gene>
    <name evidence="1" type="ORF">BN11_3240002</name>
</gene>
<protein>
    <submittedName>
        <fullName evidence="1">Uncharacterized protein</fullName>
    </submittedName>
</protein>
<evidence type="ECO:0000313" key="2">
    <source>
        <dbReference type="Proteomes" id="UP000035763"/>
    </source>
</evidence>
<reference evidence="1 2" key="1">
    <citation type="journal article" date="2013" name="ISME J.">
        <title>A metabolic model for members of the genus Tetrasphaera involved in enhanced biological phosphorus removal.</title>
        <authorList>
            <person name="Kristiansen R."/>
            <person name="Nguyen H.T.T."/>
            <person name="Saunders A.M."/>
            <person name="Nielsen J.L."/>
            <person name="Wimmer R."/>
            <person name="Le V.Q."/>
            <person name="McIlroy S.J."/>
            <person name="Petrovski S."/>
            <person name="Seviour R.J."/>
            <person name="Calteau A."/>
            <person name="Nielsen K.L."/>
            <person name="Nielsen P.H."/>
        </authorList>
    </citation>
    <scope>NUCLEOTIDE SEQUENCE [LARGE SCALE GENOMIC DNA]</scope>
    <source>
        <strain evidence="1 2">Ben110</strain>
    </source>
</reference>
<dbReference type="Proteomes" id="UP000035763">
    <property type="component" value="Unassembled WGS sequence"/>
</dbReference>
<proteinExistence type="predicted"/>
<evidence type="ECO:0000313" key="1">
    <source>
        <dbReference type="EMBL" id="CCH73777.1"/>
    </source>
</evidence>
<accession>W6JXE1</accession>
<comment type="caution">
    <text evidence="1">The sequence shown here is derived from an EMBL/GenBank/DDBJ whole genome shotgun (WGS) entry which is preliminary data.</text>
</comment>
<organism evidence="1 2">
    <name type="scientific">Nostocoides australiense Ben110</name>
    <dbReference type="NCBI Taxonomy" id="1193182"/>
    <lineage>
        <taxon>Bacteria</taxon>
        <taxon>Bacillati</taxon>
        <taxon>Actinomycetota</taxon>
        <taxon>Actinomycetes</taxon>
        <taxon>Micrococcales</taxon>
        <taxon>Intrasporangiaceae</taxon>
        <taxon>Nostocoides</taxon>
    </lineage>
</organism>